<sequence length="140" mass="15931">MTSGFEHFSQVSLRDKDCPPSRQFVKDATAVANTQVDWLETADAHIFKADLPGLTRQDVKVIIEDGQTLEISGERKKEETSKNDTWHRVERSRGAFLRKFRLPENIYIDSVKAQVENGVLTITLPKILAPRPEVRTIEVL</sequence>
<dbReference type="Proteomes" id="UP001605036">
    <property type="component" value="Unassembled WGS sequence"/>
</dbReference>
<comment type="caution">
    <text evidence="5">The sequence shown here is derived from an EMBL/GenBank/DDBJ whole genome shotgun (WGS) entry which is preliminary data.</text>
</comment>
<dbReference type="Pfam" id="PF00011">
    <property type="entry name" value="HSP20"/>
    <property type="match status" value="1"/>
</dbReference>
<keyword evidence="6" id="KW-1185">Reference proteome</keyword>
<reference evidence="5 6" key="1">
    <citation type="submission" date="2024-09" db="EMBL/GenBank/DDBJ databases">
        <title>Chromosome-scale assembly of Riccia fluitans.</title>
        <authorList>
            <person name="Paukszto L."/>
            <person name="Sawicki J."/>
            <person name="Karawczyk K."/>
            <person name="Piernik-Szablinska J."/>
            <person name="Szczecinska M."/>
            <person name="Mazdziarz M."/>
        </authorList>
    </citation>
    <scope>NUCLEOTIDE SEQUENCE [LARGE SCALE GENOMIC DNA]</scope>
    <source>
        <strain evidence="5">Rf_01</strain>
        <tissue evidence="5">Aerial parts of the thallus</tissue>
    </source>
</reference>
<evidence type="ECO:0000259" key="4">
    <source>
        <dbReference type="PROSITE" id="PS01031"/>
    </source>
</evidence>
<dbReference type="SUPFAM" id="SSF49764">
    <property type="entry name" value="HSP20-like chaperones"/>
    <property type="match status" value="1"/>
</dbReference>
<evidence type="ECO:0000256" key="2">
    <source>
        <dbReference type="PROSITE-ProRule" id="PRU00285"/>
    </source>
</evidence>
<organism evidence="5 6">
    <name type="scientific">Riccia fluitans</name>
    <dbReference type="NCBI Taxonomy" id="41844"/>
    <lineage>
        <taxon>Eukaryota</taxon>
        <taxon>Viridiplantae</taxon>
        <taxon>Streptophyta</taxon>
        <taxon>Embryophyta</taxon>
        <taxon>Marchantiophyta</taxon>
        <taxon>Marchantiopsida</taxon>
        <taxon>Marchantiidae</taxon>
        <taxon>Marchantiales</taxon>
        <taxon>Ricciaceae</taxon>
        <taxon>Riccia</taxon>
    </lineage>
</organism>
<dbReference type="Gene3D" id="2.60.40.790">
    <property type="match status" value="1"/>
</dbReference>
<accession>A0ABD1Y6U2</accession>
<comment type="similarity">
    <text evidence="2 3">Belongs to the small heat shock protein (HSP20) family.</text>
</comment>
<keyword evidence="1" id="KW-0346">Stress response</keyword>
<dbReference type="InterPro" id="IPR008978">
    <property type="entry name" value="HSP20-like_chaperone"/>
</dbReference>
<dbReference type="PROSITE" id="PS01031">
    <property type="entry name" value="SHSP"/>
    <property type="match status" value="1"/>
</dbReference>
<protein>
    <recommendedName>
        <fullName evidence="4">SHSP domain-containing protein</fullName>
    </recommendedName>
</protein>
<name>A0ABD1Y6U2_9MARC</name>
<feature type="domain" description="SHSP" evidence="4">
    <location>
        <begin position="27"/>
        <end position="140"/>
    </location>
</feature>
<evidence type="ECO:0000313" key="6">
    <source>
        <dbReference type="Proteomes" id="UP001605036"/>
    </source>
</evidence>
<evidence type="ECO:0000256" key="3">
    <source>
        <dbReference type="RuleBase" id="RU003616"/>
    </source>
</evidence>
<gene>
    <name evidence="5" type="ORF">R1flu_001522</name>
</gene>
<dbReference type="PANTHER" id="PTHR11527">
    <property type="entry name" value="HEAT-SHOCK PROTEIN 20 FAMILY MEMBER"/>
    <property type="match status" value="1"/>
</dbReference>
<dbReference type="AlphaFoldDB" id="A0ABD1Y6U2"/>
<proteinExistence type="inferred from homology"/>
<dbReference type="EMBL" id="JBHFFA010000006">
    <property type="protein sequence ID" value="KAL2621317.1"/>
    <property type="molecule type" value="Genomic_DNA"/>
</dbReference>
<dbReference type="InterPro" id="IPR002068">
    <property type="entry name" value="A-crystallin/Hsp20_dom"/>
</dbReference>
<evidence type="ECO:0000313" key="5">
    <source>
        <dbReference type="EMBL" id="KAL2621317.1"/>
    </source>
</evidence>
<dbReference type="CDD" id="cd06472">
    <property type="entry name" value="ACD_ScHsp26_like"/>
    <property type="match status" value="1"/>
</dbReference>
<dbReference type="InterPro" id="IPR031107">
    <property type="entry name" value="Small_HSP"/>
</dbReference>
<evidence type="ECO:0000256" key="1">
    <source>
        <dbReference type="ARBA" id="ARBA00023016"/>
    </source>
</evidence>